<keyword evidence="5" id="KW-1133">Transmembrane helix</keyword>
<keyword evidence="4" id="KW-0029">Amino-acid transport</keyword>
<reference evidence="7" key="1">
    <citation type="submission" date="2022-12" db="EMBL/GenBank/DDBJ databases">
        <title>Polyphasic identification of a Novel Hot-Spring Cyanobacterium Ocullathermofonsia sinensis gen nov. sp. nov. and Genomic Insights on its Adaptations to the Thermal Habitat.</title>
        <authorList>
            <person name="Daroch M."/>
            <person name="Tang J."/>
            <person name="Jiang Y."/>
        </authorList>
    </citation>
    <scope>NUCLEOTIDE SEQUENCE</scope>
    <source>
        <strain evidence="7">PKUAC-SCTA174</strain>
    </source>
</reference>
<dbReference type="Proteomes" id="UP001163152">
    <property type="component" value="Chromosome"/>
</dbReference>
<dbReference type="PANTHER" id="PTHR30483:SF6">
    <property type="entry name" value="PERIPLASMIC BINDING PROTEIN OF ABC TRANSPORTER FOR NATURAL AMINO ACIDS"/>
    <property type="match status" value="1"/>
</dbReference>
<dbReference type="AlphaFoldDB" id="A0A9E8Z9A1"/>
<dbReference type="GO" id="GO:0006865">
    <property type="term" value="P:amino acid transport"/>
    <property type="evidence" value="ECO:0007669"/>
    <property type="project" value="UniProtKB-KW"/>
</dbReference>
<evidence type="ECO:0000313" key="7">
    <source>
        <dbReference type="EMBL" id="WAL58642.1"/>
    </source>
</evidence>
<dbReference type="InterPro" id="IPR028081">
    <property type="entry name" value="Leu-bd"/>
</dbReference>
<dbReference type="InterPro" id="IPR028082">
    <property type="entry name" value="Peripla_BP_I"/>
</dbReference>
<keyword evidence="8" id="KW-1185">Reference proteome</keyword>
<dbReference type="CDD" id="cd06268">
    <property type="entry name" value="PBP1_ABC_transporter_LIVBP-like"/>
    <property type="match status" value="1"/>
</dbReference>
<dbReference type="KEGG" id="tsin:OXH18_15825"/>
<sequence length="467" mass="50203">MSQKNETPVLLLSLLITLALIGGGLWWLGRRLNINPLPDITQSNGTEARIPATLQDRFSTGERLLTQTASRDKEAGVTAIANQNYNEAVRAFEASLRETRNDPEALVYLNNARIAEQPAYTIAVSVPLATSIEPALEILRGVAQAQEEVNQQGGINGVPLRVLIISDDNNVETVRQVAESLVQNESVLGVVGHFGSEATLAGAEIYNQQGLVMISPTSTSVQLSGQGNYTFRTVPSDRFTATALASYLLDETGEQAAVVYYNAGSDYSTSLKNQFTTALTTGGGQVVEEVDVSDASFNADRSLTQAAQRGAQALVLTTNTPTLDQALQVIRANNRQLPLLGGDSLYNPRVLEVGQADAEGMVVAVPWIISSNLQSPFVQSSQSLWGGDVNWRTAMAYDAAAVLIEGLRQNPTREGLRQALSDPSFEVEGATGMVRFLSSGDRNQPMQLTVIQPGTRSGYGFDFVPVR</sequence>
<dbReference type="InterPro" id="IPR000709">
    <property type="entry name" value="Leu_Ile_Val-bd"/>
</dbReference>
<gene>
    <name evidence="7" type="ORF">OXH18_15825</name>
</gene>
<evidence type="ECO:0000259" key="6">
    <source>
        <dbReference type="Pfam" id="PF13458"/>
    </source>
</evidence>
<evidence type="ECO:0000256" key="2">
    <source>
        <dbReference type="ARBA" id="ARBA00022448"/>
    </source>
</evidence>
<dbReference type="Pfam" id="PF13458">
    <property type="entry name" value="Peripla_BP_6"/>
    <property type="match status" value="1"/>
</dbReference>
<dbReference type="SUPFAM" id="SSF53822">
    <property type="entry name" value="Periplasmic binding protein-like I"/>
    <property type="match status" value="1"/>
</dbReference>
<dbReference type="Gene3D" id="3.40.50.2300">
    <property type="match status" value="2"/>
</dbReference>
<proteinExistence type="inferred from homology"/>
<dbReference type="PANTHER" id="PTHR30483">
    <property type="entry name" value="LEUCINE-SPECIFIC-BINDING PROTEIN"/>
    <property type="match status" value="1"/>
</dbReference>
<feature type="transmembrane region" description="Helical" evidence="5">
    <location>
        <begin position="9"/>
        <end position="28"/>
    </location>
</feature>
<keyword evidence="5" id="KW-0812">Transmembrane</keyword>
<dbReference type="RefSeq" id="WP_268608067.1">
    <property type="nucleotide sequence ID" value="NZ_CP113797.1"/>
</dbReference>
<keyword evidence="5" id="KW-0472">Membrane</keyword>
<evidence type="ECO:0000256" key="3">
    <source>
        <dbReference type="ARBA" id="ARBA00022729"/>
    </source>
</evidence>
<evidence type="ECO:0000256" key="5">
    <source>
        <dbReference type="SAM" id="Phobius"/>
    </source>
</evidence>
<evidence type="ECO:0000313" key="8">
    <source>
        <dbReference type="Proteomes" id="UP001163152"/>
    </source>
</evidence>
<dbReference type="InterPro" id="IPR051010">
    <property type="entry name" value="BCAA_transport"/>
</dbReference>
<keyword evidence="3" id="KW-0732">Signal</keyword>
<feature type="domain" description="Leucine-binding protein" evidence="6">
    <location>
        <begin position="122"/>
        <end position="452"/>
    </location>
</feature>
<comment type="similarity">
    <text evidence="1">Belongs to the leucine-binding protein family.</text>
</comment>
<organism evidence="7 8">
    <name type="scientific">Thermocoleostomius sinensis A174</name>
    <dbReference type="NCBI Taxonomy" id="2016057"/>
    <lineage>
        <taxon>Bacteria</taxon>
        <taxon>Bacillati</taxon>
        <taxon>Cyanobacteriota</taxon>
        <taxon>Cyanophyceae</taxon>
        <taxon>Oculatellales</taxon>
        <taxon>Oculatellaceae</taxon>
        <taxon>Thermocoleostomius</taxon>
    </lineage>
</organism>
<keyword evidence="2" id="KW-0813">Transport</keyword>
<dbReference type="EMBL" id="CP113797">
    <property type="protein sequence ID" value="WAL58642.1"/>
    <property type="molecule type" value="Genomic_DNA"/>
</dbReference>
<evidence type="ECO:0000256" key="1">
    <source>
        <dbReference type="ARBA" id="ARBA00010062"/>
    </source>
</evidence>
<accession>A0A9E8Z9A1</accession>
<protein>
    <submittedName>
        <fullName evidence="7">ABC transporter substrate-binding protein</fullName>
    </submittedName>
</protein>
<name>A0A9E8Z9A1_9CYAN</name>
<dbReference type="PRINTS" id="PR00337">
    <property type="entry name" value="LEUILEVALBP"/>
</dbReference>
<evidence type="ECO:0000256" key="4">
    <source>
        <dbReference type="ARBA" id="ARBA00022970"/>
    </source>
</evidence>